<organism evidence="12 13">
    <name type="scientific">Victivallis lenta</name>
    <dbReference type="NCBI Taxonomy" id="2606640"/>
    <lineage>
        <taxon>Bacteria</taxon>
        <taxon>Pseudomonadati</taxon>
        <taxon>Lentisphaerota</taxon>
        <taxon>Lentisphaeria</taxon>
        <taxon>Victivallales</taxon>
        <taxon>Victivallaceae</taxon>
        <taxon>Victivallis</taxon>
    </lineage>
</organism>
<evidence type="ECO:0000256" key="3">
    <source>
        <dbReference type="ARBA" id="ARBA00022723"/>
    </source>
</evidence>
<dbReference type="GO" id="GO:0000049">
    <property type="term" value="F:tRNA binding"/>
    <property type="evidence" value="ECO:0007669"/>
    <property type="project" value="TreeGrafter"/>
</dbReference>
<dbReference type="InterPro" id="IPR004365">
    <property type="entry name" value="NA-bd_OB_tRNA"/>
</dbReference>
<keyword evidence="9" id="KW-0963">Cytoplasm</keyword>
<proteinExistence type="inferred from homology"/>
<dbReference type="EC" id="6.1.1.6" evidence="9"/>
<keyword evidence="6 9" id="KW-0648">Protein biosynthesis</keyword>
<dbReference type="Pfam" id="PF01336">
    <property type="entry name" value="tRNA_anti-codon"/>
    <property type="match status" value="1"/>
</dbReference>
<evidence type="ECO:0000256" key="10">
    <source>
        <dbReference type="RuleBase" id="RU000336"/>
    </source>
</evidence>
<evidence type="ECO:0000256" key="6">
    <source>
        <dbReference type="ARBA" id="ARBA00022917"/>
    </source>
</evidence>
<dbReference type="EMBL" id="VUNS01000020">
    <property type="protein sequence ID" value="MST98581.1"/>
    <property type="molecule type" value="Genomic_DNA"/>
</dbReference>
<dbReference type="GO" id="GO:0005524">
    <property type="term" value="F:ATP binding"/>
    <property type="evidence" value="ECO:0007669"/>
    <property type="project" value="UniProtKB-UniRule"/>
</dbReference>
<evidence type="ECO:0000256" key="2">
    <source>
        <dbReference type="ARBA" id="ARBA00022598"/>
    </source>
</evidence>
<dbReference type="InterPro" id="IPR012340">
    <property type="entry name" value="NA-bd_OB-fold"/>
</dbReference>
<reference evidence="12 13" key="1">
    <citation type="submission" date="2019-08" db="EMBL/GenBank/DDBJ databases">
        <title>In-depth cultivation of the pig gut microbiome towards novel bacterial diversity and tailored functional studies.</title>
        <authorList>
            <person name="Wylensek D."/>
            <person name="Hitch T.C.A."/>
            <person name="Clavel T."/>
        </authorList>
    </citation>
    <scope>NUCLEOTIDE SEQUENCE [LARGE SCALE GENOMIC DNA]</scope>
    <source>
        <strain evidence="12 13">BBE-744-WT-12</strain>
    </source>
</reference>
<dbReference type="Proteomes" id="UP000435649">
    <property type="component" value="Unassembled WGS sequence"/>
</dbReference>
<dbReference type="RefSeq" id="WP_154419518.1">
    <property type="nucleotide sequence ID" value="NZ_VUNS01000020.1"/>
</dbReference>
<dbReference type="InterPro" id="IPR045864">
    <property type="entry name" value="aa-tRNA-synth_II/BPL/LPL"/>
</dbReference>
<dbReference type="GO" id="GO:0000287">
    <property type="term" value="F:magnesium ion binding"/>
    <property type="evidence" value="ECO:0007669"/>
    <property type="project" value="UniProtKB-UniRule"/>
</dbReference>
<dbReference type="FunFam" id="2.40.50.140:FF:000024">
    <property type="entry name" value="Lysine--tRNA ligase"/>
    <property type="match status" value="1"/>
</dbReference>
<dbReference type="InterPro" id="IPR044136">
    <property type="entry name" value="Lys-tRNA-ligase_II_N"/>
</dbReference>
<dbReference type="InterPro" id="IPR006195">
    <property type="entry name" value="aa-tRNA-synth_II"/>
</dbReference>
<dbReference type="AlphaFoldDB" id="A0A844G7P3"/>
<keyword evidence="3 9" id="KW-0479">Metal-binding</keyword>
<keyword evidence="13" id="KW-1185">Reference proteome</keyword>
<dbReference type="Pfam" id="PF00152">
    <property type="entry name" value="tRNA-synt_2"/>
    <property type="match status" value="1"/>
</dbReference>
<feature type="domain" description="Aminoacyl-transfer RNA synthetases class-II family profile" evidence="11">
    <location>
        <begin position="188"/>
        <end position="503"/>
    </location>
</feature>
<keyword evidence="9 10" id="KW-0460">Magnesium</keyword>
<keyword evidence="5 9" id="KW-0067">ATP-binding</keyword>
<keyword evidence="2 9" id="KW-0436">Ligase</keyword>
<evidence type="ECO:0000313" key="13">
    <source>
        <dbReference type="Proteomes" id="UP000435649"/>
    </source>
</evidence>
<feature type="binding site" evidence="9">
    <location>
        <position position="418"/>
    </location>
    <ligand>
        <name>Mg(2+)</name>
        <dbReference type="ChEBI" id="CHEBI:18420"/>
        <label>1</label>
    </ligand>
</feature>
<dbReference type="PANTHER" id="PTHR42918:SF15">
    <property type="entry name" value="LYSINE--TRNA LIGASE, CHLOROPLASTIC_MITOCHONDRIAL"/>
    <property type="match status" value="1"/>
</dbReference>
<evidence type="ECO:0000256" key="8">
    <source>
        <dbReference type="ARBA" id="ARBA00048573"/>
    </source>
</evidence>
<comment type="catalytic activity">
    <reaction evidence="8 9 10">
        <text>tRNA(Lys) + L-lysine + ATP = L-lysyl-tRNA(Lys) + AMP + diphosphate</text>
        <dbReference type="Rhea" id="RHEA:20792"/>
        <dbReference type="Rhea" id="RHEA-COMP:9696"/>
        <dbReference type="Rhea" id="RHEA-COMP:9697"/>
        <dbReference type="ChEBI" id="CHEBI:30616"/>
        <dbReference type="ChEBI" id="CHEBI:32551"/>
        <dbReference type="ChEBI" id="CHEBI:33019"/>
        <dbReference type="ChEBI" id="CHEBI:78442"/>
        <dbReference type="ChEBI" id="CHEBI:78529"/>
        <dbReference type="ChEBI" id="CHEBI:456215"/>
        <dbReference type="EC" id="6.1.1.6"/>
    </reaction>
</comment>
<dbReference type="PANTHER" id="PTHR42918">
    <property type="entry name" value="LYSYL-TRNA SYNTHETASE"/>
    <property type="match status" value="1"/>
</dbReference>
<evidence type="ECO:0000256" key="9">
    <source>
        <dbReference type="HAMAP-Rule" id="MF_00252"/>
    </source>
</evidence>
<dbReference type="Gene3D" id="3.30.930.10">
    <property type="entry name" value="Bira Bifunctional Protein, Domain 2"/>
    <property type="match status" value="1"/>
</dbReference>
<sequence length="510" mass="57525">MSEENLAPAAGQAESGAVEQEMNNLMQQRMLKVRELREAGVEPFGRAFPGAQMIGDVRDTAAPAEGEEFGPVVTVAGRLMAKRGMGKSIFADLKDSSGKIQLFVGKSEIGDDAFAMFKKLDIGDIIGISGPTFVTRMGELTVRVKECTLLSKSLRPLPEKFHGLQDVEQRYRQRYLDLIMNDESFRVLKLRSRILAEIRNFMNDRGFLEVETPMLQPLAGGASANPFKTYYEALSSTMYMRIAPELYLKRLLVGGFEKVYELNRNFRNEGMDRRHNPEFTMMEVYQAYGDCRTMMELIESLVTTVAMKTVGTLKIDHGNGKVIDLTLPWRRATYNELCEEKGGADWFKITPEERVARGREMGLDIPDGMSDLDVTNELYEKMVEPTLIQPTFVCRLPVELLPLAKGCPDDPRYVDVFELGINGVEVAPAYSELNDPIIQRQRFMEQFERTKEEGDKLSDKVDEDFLNALEYGMPPAGGMGIGIDRLVMILTGAETIRDVLLFPQMRLKKQ</sequence>
<evidence type="ECO:0000259" key="11">
    <source>
        <dbReference type="PROSITE" id="PS50862"/>
    </source>
</evidence>
<keyword evidence="4 9" id="KW-0547">Nucleotide-binding</keyword>
<gene>
    <name evidence="9 12" type="primary">lysS</name>
    <name evidence="12" type="ORF">FYJ85_16200</name>
</gene>
<dbReference type="InterPro" id="IPR004364">
    <property type="entry name" value="Aa-tRNA-synt_II"/>
</dbReference>
<comment type="subcellular location">
    <subcellularLocation>
        <location evidence="9">Cytoplasm</location>
    </subcellularLocation>
</comment>
<dbReference type="SUPFAM" id="SSF55681">
    <property type="entry name" value="Class II aaRS and biotin synthetases"/>
    <property type="match status" value="1"/>
</dbReference>
<evidence type="ECO:0000256" key="4">
    <source>
        <dbReference type="ARBA" id="ARBA00022741"/>
    </source>
</evidence>
<feature type="binding site" evidence="9">
    <location>
        <position position="425"/>
    </location>
    <ligand>
        <name>Mg(2+)</name>
        <dbReference type="ChEBI" id="CHEBI:18420"/>
        <label>1</label>
    </ligand>
</feature>
<dbReference type="InterPro" id="IPR002313">
    <property type="entry name" value="Lys-tRNA-ligase_II"/>
</dbReference>
<accession>A0A844G7P3</accession>
<dbReference type="NCBIfam" id="NF001756">
    <property type="entry name" value="PRK00484.1"/>
    <property type="match status" value="1"/>
</dbReference>
<dbReference type="PROSITE" id="PS50862">
    <property type="entry name" value="AA_TRNA_LIGASE_II"/>
    <property type="match status" value="1"/>
</dbReference>
<dbReference type="GO" id="GO:0004824">
    <property type="term" value="F:lysine-tRNA ligase activity"/>
    <property type="evidence" value="ECO:0007669"/>
    <property type="project" value="UniProtKB-UniRule"/>
</dbReference>
<evidence type="ECO:0000313" key="12">
    <source>
        <dbReference type="EMBL" id="MST98581.1"/>
    </source>
</evidence>
<dbReference type="CDD" id="cd00775">
    <property type="entry name" value="LysRS_core"/>
    <property type="match status" value="1"/>
</dbReference>
<dbReference type="Gene3D" id="2.40.50.140">
    <property type="entry name" value="Nucleic acid-binding proteins"/>
    <property type="match status" value="1"/>
</dbReference>
<comment type="caution">
    <text evidence="12">The sequence shown here is derived from an EMBL/GenBank/DDBJ whole genome shotgun (WGS) entry which is preliminary data.</text>
</comment>
<evidence type="ECO:0000256" key="1">
    <source>
        <dbReference type="ARBA" id="ARBA00008226"/>
    </source>
</evidence>
<name>A0A844G7P3_9BACT</name>
<evidence type="ECO:0000256" key="7">
    <source>
        <dbReference type="ARBA" id="ARBA00023146"/>
    </source>
</evidence>
<comment type="cofactor">
    <cofactor evidence="9 10">
        <name>Mg(2+)</name>
        <dbReference type="ChEBI" id="CHEBI:18420"/>
    </cofactor>
    <text evidence="9 10">Binds 3 Mg(2+) ions per subunit.</text>
</comment>
<comment type="similarity">
    <text evidence="1 9">Belongs to the class-II aminoacyl-tRNA synthetase family.</text>
</comment>
<dbReference type="PRINTS" id="PR00982">
    <property type="entry name" value="TRNASYNTHLYS"/>
</dbReference>
<dbReference type="InterPro" id="IPR018149">
    <property type="entry name" value="Lys-tRNA-synth_II_C"/>
</dbReference>
<comment type="subunit">
    <text evidence="9">Homodimer.</text>
</comment>
<feature type="binding site" evidence="9">
    <location>
        <position position="425"/>
    </location>
    <ligand>
        <name>Mg(2+)</name>
        <dbReference type="ChEBI" id="CHEBI:18420"/>
        <label>2</label>
    </ligand>
</feature>
<dbReference type="CDD" id="cd04322">
    <property type="entry name" value="LysRS_N"/>
    <property type="match status" value="1"/>
</dbReference>
<keyword evidence="7 9" id="KW-0030">Aminoacyl-tRNA synthetase</keyword>
<protein>
    <recommendedName>
        <fullName evidence="9">Lysine--tRNA ligase</fullName>
        <ecNumber evidence="9">6.1.1.6</ecNumber>
    </recommendedName>
    <alternativeName>
        <fullName evidence="9">Lysyl-tRNA synthetase</fullName>
        <shortName evidence="9">LysRS</shortName>
    </alternativeName>
</protein>
<dbReference type="GO" id="GO:0006430">
    <property type="term" value="P:lysyl-tRNA aminoacylation"/>
    <property type="evidence" value="ECO:0007669"/>
    <property type="project" value="UniProtKB-UniRule"/>
</dbReference>
<dbReference type="NCBIfam" id="TIGR00499">
    <property type="entry name" value="lysS_bact"/>
    <property type="match status" value="1"/>
</dbReference>
<dbReference type="HAMAP" id="MF_00252">
    <property type="entry name" value="Lys_tRNA_synth_class2"/>
    <property type="match status" value="1"/>
</dbReference>
<evidence type="ECO:0000256" key="5">
    <source>
        <dbReference type="ARBA" id="ARBA00022840"/>
    </source>
</evidence>
<dbReference type="GO" id="GO:0005829">
    <property type="term" value="C:cytosol"/>
    <property type="evidence" value="ECO:0007669"/>
    <property type="project" value="TreeGrafter"/>
</dbReference>
<dbReference type="SUPFAM" id="SSF50249">
    <property type="entry name" value="Nucleic acid-binding proteins"/>
    <property type="match status" value="1"/>
</dbReference>